<dbReference type="PANTHER" id="PTHR30146">
    <property type="entry name" value="LACI-RELATED TRANSCRIPTIONAL REPRESSOR"/>
    <property type="match status" value="1"/>
</dbReference>
<dbReference type="PANTHER" id="PTHR30146:SF109">
    <property type="entry name" value="HTH-TYPE TRANSCRIPTIONAL REGULATOR GALS"/>
    <property type="match status" value="1"/>
</dbReference>
<name>A0A6G7Y7M4_9ACTN</name>
<feature type="region of interest" description="Disordered" evidence="4">
    <location>
        <begin position="1"/>
        <end position="20"/>
    </location>
</feature>
<evidence type="ECO:0000259" key="5">
    <source>
        <dbReference type="PROSITE" id="PS50932"/>
    </source>
</evidence>
<organism evidence="6 7">
    <name type="scientific">Propioniciclava coleopterorum</name>
    <dbReference type="NCBI Taxonomy" id="2714937"/>
    <lineage>
        <taxon>Bacteria</taxon>
        <taxon>Bacillati</taxon>
        <taxon>Actinomycetota</taxon>
        <taxon>Actinomycetes</taxon>
        <taxon>Propionibacteriales</taxon>
        <taxon>Propionibacteriaceae</taxon>
        <taxon>Propioniciclava</taxon>
    </lineage>
</organism>
<dbReference type="Gene3D" id="3.40.50.2300">
    <property type="match status" value="2"/>
</dbReference>
<dbReference type="GO" id="GO:0003700">
    <property type="term" value="F:DNA-binding transcription factor activity"/>
    <property type="evidence" value="ECO:0007669"/>
    <property type="project" value="TreeGrafter"/>
</dbReference>
<dbReference type="Gene3D" id="1.10.260.40">
    <property type="entry name" value="lambda repressor-like DNA-binding domains"/>
    <property type="match status" value="1"/>
</dbReference>
<dbReference type="SMART" id="SM00354">
    <property type="entry name" value="HTH_LACI"/>
    <property type="match status" value="1"/>
</dbReference>
<dbReference type="CDD" id="cd06267">
    <property type="entry name" value="PBP1_LacI_sugar_binding-like"/>
    <property type="match status" value="1"/>
</dbReference>
<evidence type="ECO:0000256" key="4">
    <source>
        <dbReference type="SAM" id="MobiDB-lite"/>
    </source>
</evidence>
<sequence>MKEHDHAGRPRATLEDVAREAGVSRATASRAIRGGDLVSSANREAVQEAVERLGYVPNPAARSLVTRQTDTIAVVVPEHDDRIFSDPFIGRTIAGVGEALADTPQQVVLLMRSRSRGNEQLAAYLRGGHVDGIVVVSHHRDDHLAREIARSQLPTAFIGRPLEDGIDLPYVDLDNVAGGRLAAERLLASGMRHPATVTGPQDMVAAIDRLAGWGEALRAAGLDDSVRYEGDFTMLPAQELGRRLFEEHPEVDGVFAANDLIAVGVMNAARERGLRVPGDVRIVGFDDTPLGMSTHPQLTSITNPAGELARIATQLVLDQLAGERPAWPVILTPELVARESA</sequence>
<evidence type="ECO:0000256" key="3">
    <source>
        <dbReference type="ARBA" id="ARBA00023163"/>
    </source>
</evidence>
<keyword evidence="7" id="KW-1185">Reference proteome</keyword>
<feature type="compositionally biased region" description="Basic and acidic residues" evidence="4">
    <location>
        <begin position="1"/>
        <end position="19"/>
    </location>
</feature>
<keyword evidence="2" id="KW-0238">DNA-binding</keyword>
<reference evidence="6 7" key="1">
    <citation type="submission" date="2020-03" db="EMBL/GenBank/DDBJ databases">
        <title>Propioniciclava sp. nov., isolated from Hydrophilus acuminatus.</title>
        <authorList>
            <person name="Hyun D.-W."/>
            <person name="Bae J.-W."/>
        </authorList>
    </citation>
    <scope>NUCLEOTIDE SEQUENCE [LARGE SCALE GENOMIC DNA]</scope>
    <source>
        <strain evidence="6 7">HDW11</strain>
    </source>
</reference>
<dbReference type="AlphaFoldDB" id="A0A6G7Y7M4"/>
<dbReference type="RefSeq" id="WP_166233868.1">
    <property type="nucleotide sequence ID" value="NZ_CP049865.1"/>
</dbReference>
<evidence type="ECO:0000313" key="6">
    <source>
        <dbReference type="EMBL" id="QIK72793.1"/>
    </source>
</evidence>
<dbReference type="PROSITE" id="PS00356">
    <property type="entry name" value="HTH_LACI_1"/>
    <property type="match status" value="1"/>
</dbReference>
<evidence type="ECO:0000313" key="7">
    <source>
        <dbReference type="Proteomes" id="UP000501058"/>
    </source>
</evidence>
<dbReference type="Pfam" id="PF00356">
    <property type="entry name" value="LacI"/>
    <property type="match status" value="1"/>
</dbReference>
<dbReference type="Proteomes" id="UP000501058">
    <property type="component" value="Chromosome"/>
</dbReference>
<dbReference type="EMBL" id="CP049865">
    <property type="protein sequence ID" value="QIK72793.1"/>
    <property type="molecule type" value="Genomic_DNA"/>
</dbReference>
<feature type="domain" description="HTH lacI-type" evidence="5">
    <location>
        <begin position="12"/>
        <end position="66"/>
    </location>
</feature>
<dbReference type="CDD" id="cd01392">
    <property type="entry name" value="HTH_LacI"/>
    <property type="match status" value="1"/>
</dbReference>
<dbReference type="SUPFAM" id="SSF53822">
    <property type="entry name" value="Periplasmic binding protein-like I"/>
    <property type="match status" value="1"/>
</dbReference>
<dbReference type="InterPro" id="IPR028082">
    <property type="entry name" value="Peripla_BP_I"/>
</dbReference>
<gene>
    <name evidence="6" type="ORF">G7070_11565</name>
</gene>
<dbReference type="InterPro" id="IPR000843">
    <property type="entry name" value="HTH_LacI"/>
</dbReference>
<evidence type="ECO:0000256" key="2">
    <source>
        <dbReference type="ARBA" id="ARBA00023125"/>
    </source>
</evidence>
<dbReference type="InterPro" id="IPR046335">
    <property type="entry name" value="LacI/GalR-like_sensor"/>
</dbReference>
<dbReference type="PROSITE" id="PS50932">
    <property type="entry name" value="HTH_LACI_2"/>
    <property type="match status" value="1"/>
</dbReference>
<keyword evidence="1" id="KW-0805">Transcription regulation</keyword>
<dbReference type="SUPFAM" id="SSF47413">
    <property type="entry name" value="lambda repressor-like DNA-binding domains"/>
    <property type="match status" value="1"/>
</dbReference>
<keyword evidence="3" id="KW-0804">Transcription</keyword>
<dbReference type="Pfam" id="PF13377">
    <property type="entry name" value="Peripla_BP_3"/>
    <property type="match status" value="1"/>
</dbReference>
<evidence type="ECO:0000256" key="1">
    <source>
        <dbReference type="ARBA" id="ARBA00023015"/>
    </source>
</evidence>
<accession>A0A6G7Y7M4</accession>
<dbReference type="GO" id="GO:0000976">
    <property type="term" value="F:transcription cis-regulatory region binding"/>
    <property type="evidence" value="ECO:0007669"/>
    <property type="project" value="TreeGrafter"/>
</dbReference>
<proteinExistence type="predicted"/>
<dbReference type="InterPro" id="IPR010982">
    <property type="entry name" value="Lambda_DNA-bd_dom_sf"/>
</dbReference>
<protein>
    <submittedName>
        <fullName evidence="6">LacI family transcriptional regulator</fullName>
    </submittedName>
</protein>
<dbReference type="KEGG" id="prv:G7070_11565"/>